<evidence type="ECO:0000256" key="1">
    <source>
        <dbReference type="SAM" id="SignalP"/>
    </source>
</evidence>
<feature type="chain" id="PRO_5015597829" evidence="1">
    <location>
        <begin position="24"/>
        <end position="322"/>
    </location>
</feature>
<dbReference type="Pfam" id="PF00561">
    <property type="entry name" value="Abhydrolase_1"/>
    <property type="match status" value="1"/>
</dbReference>
<evidence type="ECO:0000313" key="4">
    <source>
        <dbReference type="Proteomes" id="UP000245977"/>
    </source>
</evidence>
<dbReference type="InterPro" id="IPR029058">
    <property type="entry name" value="AB_hydrolase_fold"/>
</dbReference>
<evidence type="ECO:0000259" key="2">
    <source>
        <dbReference type="Pfam" id="PF00561"/>
    </source>
</evidence>
<feature type="domain" description="AB hydrolase-1" evidence="2">
    <location>
        <begin position="43"/>
        <end position="191"/>
    </location>
</feature>
<dbReference type="OrthoDB" id="2004167at2"/>
<name>A0A2S2FGS2_9GAMM</name>
<accession>A0A2S2FGS2</accession>
<dbReference type="RefSeq" id="WP_065993752.1">
    <property type="nucleotide sequence ID" value="NZ_CP029397.2"/>
</dbReference>
<evidence type="ECO:0000313" key="3">
    <source>
        <dbReference type="EMBL" id="AWL30181.1"/>
    </source>
</evidence>
<reference evidence="3" key="1">
    <citation type="submission" date="2019-08" db="EMBL/GenBank/DDBJ databases">
        <title>The complete genome of Acinetobacter defluvii strain WCHAD010030.</title>
        <authorList>
            <person name="Hu Y."/>
            <person name="Qin J."/>
            <person name="Feng Y."/>
            <person name="Zong Z."/>
        </authorList>
    </citation>
    <scope>NUCLEOTIDE SEQUENCE</scope>
    <source>
        <strain evidence="3">WCHA30</strain>
    </source>
</reference>
<dbReference type="STRING" id="1871111.GCA_001704615_03043"/>
<sequence>MKTKILLSCLVGSTLSLGTMTHASGLVQTKPTYVMSDYAKTKYPIVLGHGMMGFTRLGSASFGLDYWYQITPDLARNGATVFATQVSPFNSTEVRGEQLLQQVDEVIALTGKPKVNLIGHSHGGPTVQYVEIVAPQKVASATAIAGVMKGSPLADTVVSGNFFGTLVNFVVDFLSPTISTLEGNPSLPYDFKAGFRSISVAERTKFNALHPSAAIPKDCSSGQKITSDGIYHYSWTGDQKVTNVFDVVDSAFGVIAGGMLGSQPNDSLVPVCNSIYGQVIRNDYNWNHFDEVNQILGLKAWNAQDPVAVFRQHANRLKLEGL</sequence>
<dbReference type="InterPro" id="IPR000073">
    <property type="entry name" value="AB_hydrolase_1"/>
</dbReference>
<dbReference type="Gene3D" id="3.40.50.1820">
    <property type="entry name" value="alpha/beta hydrolase"/>
    <property type="match status" value="1"/>
</dbReference>
<dbReference type="Proteomes" id="UP000245977">
    <property type="component" value="Chromosome"/>
</dbReference>
<dbReference type="AlphaFoldDB" id="A0A2S2FGS2"/>
<dbReference type="SUPFAM" id="SSF53474">
    <property type="entry name" value="alpha/beta-Hydrolases"/>
    <property type="match status" value="1"/>
</dbReference>
<keyword evidence="1" id="KW-0732">Signal</keyword>
<feature type="signal peptide" evidence="1">
    <location>
        <begin position="1"/>
        <end position="23"/>
    </location>
</feature>
<keyword evidence="4" id="KW-1185">Reference proteome</keyword>
<proteinExistence type="predicted"/>
<dbReference type="EMBL" id="CP029397">
    <property type="protein sequence ID" value="AWL30181.1"/>
    <property type="molecule type" value="Genomic_DNA"/>
</dbReference>
<gene>
    <name evidence="3" type="ORF">DJ533_17240</name>
</gene>
<dbReference type="KEGG" id="adv:DJ533_17240"/>
<protein>
    <submittedName>
        <fullName evidence="3">Triacylglycerol lipase</fullName>
    </submittedName>
</protein>
<organism evidence="3 4">
    <name type="scientific">Acinetobacter defluvii</name>
    <dbReference type="NCBI Taxonomy" id="1871111"/>
    <lineage>
        <taxon>Bacteria</taxon>
        <taxon>Pseudomonadati</taxon>
        <taxon>Pseudomonadota</taxon>
        <taxon>Gammaproteobacteria</taxon>
        <taxon>Moraxellales</taxon>
        <taxon>Moraxellaceae</taxon>
        <taxon>Acinetobacter</taxon>
    </lineage>
</organism>